<proteinExistence type="predicted"/>
<dbReference type="EMBL" id="CAUYUJ010000758">
    <property type="protein sequence ID" value="CAK0792352.1"/>
    <property type="molecule type" value="Genomic_DNA"/>
</dbReference>
<dbReference type="Proteomes" id="UP001189429">
    <property type="component" value="Unassembled WGS sequence"/>
</dbReference>
<name>A0ABN9PPP6_9DINO</name>
<evidence type="ECO:0000313" key="1">
    <source>
        <dbReference type="EMBL" id="CAK0792352.1"/>
    </source>
</evidence>
<organism evidence="1 2">
    <name type="scientific">Prorocentrum cordatum</name>
    <dbReference type="NCBI Taxonomy" id="2364126"/>
    <lineage>
        <taxon>Eukaryota</taxon>
        <taxon>Sar</taxon>
        <taxon>Alveolata</taxon>
        <taxon>Dinophyceae</taxon>
        <taxon>Prorocentrales</taxon>
        <taxon>Prorocentraceae</taxon>
        <taxon>Prorocentrum</taxon>
    </lineage>
</organism>
<protein>
    <submittedName>
        <fullName evidence="1">Uncharacterized protein</fullName>
    </submittedName>
</protein>
<gene>
    <name evidence="1" type="ORF">PCOR1329_LOCUS2986</name>
</gene>
<comment type="caution">
    <text evidence="1">The sequence shown here is derived from an EMBL/GenBank/DDBJ whole genome shotgun (WGS) entry which is preliminary data.</text>
</comment>
<reference evidence="1" key="1">
    <citation type="submission" date="2023-10" db="EMBL/GenBank/DDBJ databases">
        <authorList>
            <person name="Chen Y."/>
            <person name="Shah S."/>
            <person name="Dougan E. K."/>
            <person name="Thang M."/>
            <person name="Chan C."/>
        </authorList>
    </citation>
    <scope>NUCLEOTIDE SEQUENCE [LARGE SCALE GENOMIC DNA]</scope>
</reference>
<keyword evidence="2" id="KW-1185">Reference proteome</keyword>
<accession>A0ABN9PPP6</accession>
<evidence type="ECO:0000313" key="2">
    <source>
        <dbReference type="Proteomes" id="UP001189429"/>
    </source>
</evidence>
<sequence length="224" mass="22518">MLAEVGFAADVVERAQIYAVASHNRSLLRLHIAGSSGAMQLSSEVVLPGGRGADGPLGAASALDPSLCAWARGSVLLADGCALRQVDVQGGRVRTLVGMPDQCAAVQPSGGFQPRQGGSGNEPEERLEPVAWASVLSRPLALAGPAEATAGGAPALLLTGAEVVQVDIRPSPCEGLASGACEEAHGCGWAAGPGAAGACLDCGGLERTPILNLRRLAKPTVQCL</sequence>